<proteinExistence type="predicted"/>
<dbReference type="Pfam" id="PF00497">
    <property type="entry name" value="SBP_bac_3"/>
    <property type="match status" value="1"/>
</dbReference>
<evidence type="ECO:0000256" key="1">
    <source>
        <dbReference type="ARBA" id="ARBA00022729"/>
    </source>
</evidence>
<protein>
    <submittedName>
        <fullName evidence="4">Transporter substrate-binding domain-containing protein</fullName>
    </submittedName>
</protein>
<dbReference type="SMART" id="SM00062">
    <property type="entry name" value="PBPb"/>
    <property type="match status" value="1"/>
</dbReference>
<evidence type="ECO:0000313" key="4">
    <source>
        <dbReference type="EMBL" id="MDY0885495.1"/>
    </source>
</evidence>
<evidence type="ECO:0000256" key="2">
    <source>
        <dbReference type="SAM" id="SignalP"/>
    </source>
</evidence>
<dbReference type="InterPro" id="IPR001638">
    <property type="entry name" value="Solute-binding_3/MltF_N"/>
</dbReference>
<dbReference type="Proteomes" id="UP001279642">
    <property type="component" value="Unassembled WGS sequence"/>
</dbReference>
<gene>
    <name evidence="4" type="ORF">SMD27_21825</name>
</gene>
<dbReference type="PANTHER" id="PTHR35936">
    <property type="entry name" value="MEMBRANE-BOUND LYTIC MUREIN TRANSGLYCOSYLASE F"/>
    <property type="match status" value="1"/>
</dbReference>
<dbReference type="EMBL" id="JAXCLW010000010">
    <property type="protein sequence ID" value="MDY0885495.1"/>
    <property type="molecule type" value="Genomic_DNA"/>
</dbReference>
<dbReference type="Gene3D" id="3.40.190.10">
    <property type="entry name" value="Periplasmic binding protein-like II"/>
    <property type="match status" value="2"/>
</dbReference>
<sequence>MSGAHPRPTFISVILALALSAASPALARPLSTIETDGILRVGLTGDYAPFSLRDARGNIAGADVTMARALADALGVKLLIVPTTWKTLQADLQAGRYDIAMGGVSVTPDRAAIGDFSVPVMRDGKRPIVRCADKDRYISVEDIDKPNVHVVVNPGGTNERFAKAHFTHAALTEHPDNRTIFQEVAEGRADVMVTDGAEVDYQSRLHPGVLCPAAVPDAFDHAAKAYWMSKDQPLKDAVDKWLTDCLKDGCYEAALKQAAETKTE</sequence>
<dbReference type="SUPFAM" id="SSF53850">
    <property type="entry name" value="Periplasmic binding protein-like II"/>
    <property type="match status" value="1"/>
</dbReference>
<feature type="chain" id="PRO_5046433437" evidence="2">
    <location>
        <begin position="28"/>
        <end position="264"/>
    </location>
</feature>
<reference evidence="4 5" key="1">
    <citation type="journal article" date="2016" name="Antonie Van Leeuwenhoek">
        <title>Dongia soli sp. nov., isolated from soil from Dokdo, Korea.</title>
        <authorList>
            <person name="Kim D.U."/>
            <person name="Lee H."/>
            <person name="Kim H."/>
            <person name="Kim S.G."/>
            <person name="Ka J.O."/>
        </authorList>
    </citation>
    <scope>NUCLEOTIDE SEQUENCE [LARGE SCALE GENOMIC DNA]</scope>
    <source>
        <strain evidence="4 5">D78</strain>
    </source>
</reference>
<comment type="caution">
    <text evidence="4">The sequence shown here is derived from an EMBL/GenBank/DDBJ whole genome shotgun (WGS) entry which is preliminary data.</text>
</comment>
<evidence type="ECO:0000313" key="5">
    <source>
        <dbReference type="Proteomes" id="UP001279642"/>
    </source>
</evidence>
<feature type="domain" description="Solute-binding protein family 3/N-terminal" evidence="3">
    <location>
        <begin position="38"/>
        <end position="262"/>
    </location>
</feature>
<evidence type="ECO:0000259" key="3">
    <source>
        <dbReference type="SMART" id="SM00062"/>
    </source>
</evidence>
<name>A0ABU5EH62_9PROT</name>
<keyword evidence="5" id="KW-1185">Reference proteome</keyword>
<dbReference type="RefSeq" id="WP_320510569.1">
    <property type="nucleotide sequence ID" value="NZ_JAXCLW010000010.1"/>
</dbReference>
<feature type="signal peptide" evidence="2">
    <location>
        <begin position="1"/>
        <end position="27"/>
    </location>
</feature>
<organism evidence="4 5">
    <name type="scientific">Dongia soli</name>
    <dbReference type="NCBI Taxonomy" id="600628"/>
    <lineage>
        <taxon>Bacteria</taxon>
        <taxon>Pseudomonadati</taxon>
        <taxon>Pseudomonadota</taxon>
        <taxon>Alphaproteobacteria</taxon>
        <taxon>Rhodospirillales</taxon>
        <taxon>Dongiaceae</taxon>
        <taxon>Dongia</taxon>
    </lineage>
</organism>
<keyword evidence="1 2" id="KW-0732">Signal</keyword>
<accession>A0ABU5EH62</accession>
<dbReference type="PANTHER" id="PTHR35936:SF19">
    <property type="entry name" value="AMINO-ACID-BINDING PROTEIN YXEM-RELATED"/>
    <property type="match status" value="1"/>
</dbReference>